<protein>
    <submittedName>
        <fullName evidence="1">Uncharacterized protein</fullName>
    </submittedName>
</protein>
<dbReference type="Proteomes" id="UP001160148">
    <property type="component" value="Unassembled WGS sequence"/>
</dbReference>
<sequence length="100" mass="11281">MRFSGAFFERFSDRHSNDAQRYRRSCCAVAIRVGGAASVRALRRHSAEYVRPPVVAVAVYVASCSRAFRPEKRGKSKLVVGQYCRKEVGTFSSLHRNNNI</sequence>
<evidence type="ECO:0000313" key="1">
    <source>
        <dbReference type="EMBL" id="CAI6360953.1"/>
    </source>
</evidence>
<evidence type="ECO:0000313" key="2">
    <source>
        <dbReference type="Proteomes" id="UP001160148"/>
    </source>
</evidence>
<reference evidence="1 2" key="1">
    <citation type="submission" date="2023-01" db="EMBL/GenBank/DDBJ databases">
        <authorList>
            <person name="Whitehead M."/>
        </authorList>
    </citation>
    <scope>NUCLEOTIDE SEQUENCE [LARGE SCALE GENOMIC DNA]</scope>
</reference>
<comment type="caution">
    <text evidence="1">The sequence shown here is derived from an EMBL/GenBank/DDBJ whole genome shotgun (WGS) entry which is preliminary data.</text>
</comment>
<keyword evidence="2" id="KW-1185">Reference proteome</keyword>
<name>A0AAV0WYN0_9HEMI</name>
<accession>A0AAV0WYN0</accession>
<organism evidence="1 2">
    <name type="scientific">Macrosiphum euphorbiae</name>
    <name type="common">potato aphid</name>
    <dbReference type="NCBI Taxonomy" id="13131"/>
    <lineage>
        <taxon>Eukaryota</taxon>
        <taxon>Metazoa</taxon>
        <taxon>Ecdysozoa</taxon>
        <taxon>Arthropoda</taxon>
        <taxon>Hexapoda</taxon>
        <taxon>Insecta</taxon>
        <taxon>Pterygota</taxon>
        <taxon>Neoptera</taxon>
        <taxon>Paraneoptera</taxon>
        <taxon>Hemiptera</taxon>
        <taxon>Sternorrhyncha</taxon>
        <taxon>Aphidomorpha</taxon>
        <taxon>Aphidoidea</taxon>
        <taxon>Aphididae</taxon>
        <taxon>Macrosiphini</taxon>
        <taxon>Macrosiphum</taxon>
    </lineage>
</organism>
<proteinExistence type="predicted"/>
<dbReference type="EMBL" id="CARXXK010000003">
    <property type="protein sequence ID" value="CAI6360953.1"/>
    <property type="molecule type" value="Genomic_DNA"/>
</dbReference>
<dbReference type="AlphaFoldDB" id="A0AAV0WYN0"/>
<gene>
    <name evidence="1" type="ORF">MEUPH1_LOCUS16189</name>
</gene>